<dbReference type="RefSeq" id="XP_044660591.1">
    <property type="nucleotide sequence ID" value="XM_044804656.1"/>
</dbReference>
<accession>A0A9P3CKF9</accession>
<gene>
    <name evidence="2" type="ORF">CKM354_000924300</name>
</gene>
<feature type="region of interest" description="Disordered" evidence="1">
    <location>
        <begin position="1"/>
        <end position="105"/>
    </location>
</feature>
<dbReference type="EMBL" id="BOLY01000006">
    <property type="protein sequence ID" value="GIZ46104.1"/>
    <property type="molecule type" value="Genomic_DNA"/>
</dbReference>
<name>A0A9P3CKF9_9PEZI</name>
<dbReference type="OrthoDB" id="10480779at2759"/>
<evidence type="ECO:0000313" key="3">
    <source>
        <dbReference type="Proteomes" id="UP000825890"/>
    </source>
</evidence>
<evidence type="ECO:0000256" key="1">
    <source>
        <dbReference type="SAM" id="MobiDB-lite"/>
    </source>
</evidence>
<feature type="compositionally biased region" description="Basic and acidic residues" evidence="1">
    <location>
        <begin position="84"/>
        <end position="105"/>
    </location>
</feature>
<keyword evidence="3" id="KW-1185">Reference proteome</keyword>
<reference evidence="2 3" key="1">
    <citation type="submission" date="2021-01" db="EMBL/GenBank/DDBJ databases">
        <title>Cercospora kikuchii MAFF 305040 whole genome shotgun sequence.</title>
        <authorList>
            <person name="Kashiwa T."/>
            <person name="Suzuki T."/>
        </authorList>
    </citation>
    <scope>NUCLEOTIDE SEQUENCE [LARGE SCALE GENOMIC DNA]</scope>
    <source>
        <strain evidence="2 3">MAFF 305040</strain>
    </source>
</reference>
<feature type="compositionally biased region" description="Low complexity" evidence="1">
    <location>
        <begin position="33"/>
        <end position="71"/>
    </location>
</feature>
<evidence type="ECO:0000313" key="2">
    <source>
        <dbReference type="EMBL" id="GIZ46104.1"/>
    </source>
</evidence>
<protein>
    <submittedName>
        <fullName evidence="2">Uncharacterized protein</fullName>
    </submittedName>
</protein>
<organism evidence="2 3">
    <name type="scientific">Cercospora kikuchii</name>
    <dbReference type="NCBI Taxonomy" id="84275"/>
    <lineage>
        <taxon>Eukaryota</taxon>
        <taxon>Fungi</taxon>
        <taxon>Dikarya</taxon>
        <taxon>Ascomycota</taxon>
        <taxon>Pezizomycotina</taxon>
        <taxon>Dothideomycetes</taxon>
        <taxon>Dothideomycetidae</taxon>
        <taxon>Mycosphaerellales</taxon>
        <taxon>Mycosphaerellaceae</taxon>
        <taxon>Cercospora</taxon>
    </lineage>
</organism>
<proteinExistence type="predicted"/>
<comment type="caution">
    <text evidence="2">The sequence shown here is derived from an EMBL/GenBank/DDBJ whole genome shotgun (WGS) entry which is preliminary data.</text>
</comment>
<dbReference type="GeneID" id="68294818"/>
<sequence>MADTKPAETTPAVAAPVDNTTALPTIENEAPKADAATTDGTAPEAAAPADQSTAAPAAAAEPAKAEQPAGETTQTSKADKRKSRVGDLAKKLQFWKKDKKEDAAN</sequence>
<dbReference type="Proteomes" id="UP000825890">
    <property type="component" value="Unassembled WGS sequence"/>
</dbReference>
<feature type="compositionally biased region" description="Low complexity" evidence="1">
    <location>
        <begin position="7"/>
        <end position="17"/>
    </location>
</feature>
<dbReference type="AlphaFoldDB" id="A0A9P3CKF9"/>